<gene>
    <name evidence="4" type="ORF">ACFQBT_14125</name>
</gene>
<dbReference type="RefSeq" id="WP_377823596.1">
    <property type="nucleotide sequence ID" value="NZ_JBHSWJ010000002.1"/>
</dbReference>
<dbReference type="EMBL" id="JBHSWJ010000002">
    <property type="protein sequence ID" value="MFC6714887.1"/>
    <property type="molecule type" value="Genomic_DNA"/>
</dbReference>
<feature type="transmembrane region" description="Helical" evidence="1">
    <location>
        <begin position="210"/>
        <end position="229"/>
    </location>
</feature>
<name>A0ABW2AUU5_9MICO</name>
<reference evidence="5" key="1">
    <citation type="journal article" date="2019" name="Int. J. Syst. Evol. Microbiol.">
        <title>The Global Catalogue of Microorganisms (GCM) 10K type strain sequencing project: providing services to taxonomists for standard genome sequencing and annotation.</title>
        <authorList>
            <consortium name="The Broad Institute Genomics Platform"/>
            <consortium name="The Broad Institute Genome Sequencing Center for Infectious Disease"/>
            <person name="Wu L."/>
            <person name="Ma J."/>
        </authorList>
    </citation>
    <scope>NUCLEOTIDE SEQUENCE [LARGE SCALE GENOMIC DNA]</scope>
    <source>
        <strain evidence="5">NBRC 106593</strain>
    </source>
</reference>
<feature type="transmembrane region" description="Helical" evidence="1">
    <location>
        <begin position="81"/>
        <end position="104"/>
    </location>
</feature>
<feature type="transmembrane region" description="Helical" evidence="1">
    <location>
        <begin position="116"/>
        <end position="134"/>
    </location>
</feature>
<evidence type="ECO:0000259" key="3">
    <source>
        <dbReference type="Pfam" id="PF01569"/>
    </source>
</evidence>
<keyword evidence="1" id="KW-0472">Membrane</keyword>
<evidence type="ECO:0000313" key="5">
    <source>
        <dbReference type="Proteomes" id="UP001596356"/>
    </source>
</evidence>
<feature type="chain" id="PRO_5045653918" evidence="2">
    <location>
        <begin position="21"/>
        <end position="266"/>
    </location>
</feature>
<protein>
    <submittedName>
        <fullName evidence="4">Phosphatase PAP2 family protein</fullName>
    </submittedName>
</protein>
<feature type="transmembrane region" description="Helical" evidence="1">
    <location>
        <begin position="241"/>
        <end position="262"/>
    </location>
</feature>
<keyword evidence="1" id="KW-1133">Transmembrane helix</keyword>
<feature type="transmembrane region" description="Helical" evidence="1">
    <location>
        <begin position="49"/>
        <end position="74"/>
    </location>
</feature>
<organism evidence="4 5">
    <name type="scientific">Branchiibius cervicis</name>
    <dbReference type="NCBI Taxonomy" id="908252"/>
    <lineage>
        <taxon>Bacteria</taxon>
        <taxon>Bacillati</taxon>
        <taxon>Actinomycetota</taxon>
        <taxon>Actinomycetes</taxon>
        <taxon>Micrococcales</taxon>
        <taxon>Dermacoccaceae</taxon>
        <taxon>Branchiibius</taxon>
    </lineage>
</organism>
<feature type="signal peptide" evidence="2">
    <location>
        <begin position="1"/>
        <end position="20"/>
    </location>
</feature>
<dbReference type="Gene3D" id="1.20.144.10">
    <property type="entry name" value="Phosphatidic acid phosphatase type 2/haloperoxidase"/>
    <property type="match status" value="1"/>
</dbReference>
<evidence type="ECO:0000313" key="4">
    <source>
        <dbReference type="EMBL" id="MFC6714887.1"/>
    </source>
</evidence>
<dbReference type="Proteomes" id="UP001596356">
    <property type="component" value="Unassembled WGS sequence"/>
</dbReference>
<sequence>MTHPSRSALAMIASGGLALAALVPAAVVTTTGRRVDRQLMLAWAYDDVIIAPVGALVRSPLVAVAVAVIVAVALFRRRPDLAVAAAVLVAGASATTQILKRFVITPLTTDENTMPSGHVTVVLSVLLAALLVAGQTWRPGWAAAVGFLGTLTAIGAMIGTWHVPGDVVAAAAVCLVWSGLVLSALAPAARRLRRTARAVWPADPALQPRGLALLGGLAAAGALTAYRGWPDIPLGWFVASRLVGMLVALAVGGVVAWFAAALDDVD</sequence>
<evidence type="ECO:0000256" key="2">
    <source>
        <dbReference type="SAM" id="SignalP"/>
    </source>
</evidence>
<accession>A0ABW2AUU5</accession>
<dbReference type="Pfam" id="PF01569">
    <property type="entry name" value="PAP2"/>
    <property type="match status" value="1"/>
</dbReference>
<feature type="transmembrane region" description="Helical" evidence="1">
    <location>
        <begin position="141"/>
        <end position="161"/>
    </location>
</feature>
<evidence type="ECO:0000256" key="1">
    <source>
        <dbReference type="SAM" id="Phobius"/>
    </source>
</evidence>
<feature type="transmembrane region" description="Helical" evidence="1">
    <location>
        <begin position="167"/>
        <end position="189"/>
    </location>
</feature>
<proteinExistence type="predicted"/>
<keyword evidence="2" id="KW-0732">Signal</keyword>
<keyword evidence="1" id="KW-0812">Transmembrane</keyword>
<keyword evidence="5" id="KW-1185">Reference proteome</keyword>
<dbReference type="InterPro" id="IPR036938">
    <property type="entry name" value="PAP2/HPO_sf"/>
</dbReference>
<feature type="domain" description="Phosphatidic acid phosphatase type 2/haloperoxidase" evidence="3">
    <location>
        <begin position="61"/>
        <end position="183"/>
    </location>
</feature>
<comment type="caution">
    <text evidence="4">The sequence shown here is derived from an EMBL/GenBank/DDBJ whole genome shotgun (WGS) entry which is preliminary data.</text>
</comment>
<dbReference type="SUPFAM" id="SSF48317">
    <property type="entry name" value="Acid phosphatase/Vanadium-dependent haloperoxidase"/>
    <property type="match status" value="1"/>
</dbReference>
<dbReference type="InterPro" id="IPR000326">
    <property type="entry name" value="PAP2/HPO"/>
</dbReference>